<keyword evidence="3" id="KW-1185">Reference proteome</keyword>
<gene>
    <name evidence="2" type="ORF">H920_05624</name>
</gene>
<dbReference type="AlphaFoldDB" id="A0A091DRA2"/>
<dbReference type="EMBL" id="KN122106">
    <property type="protein sequence ID" value="KFO33008.1"/>
    <property type="molecule type" value="Genomic_DNA"/>
</dbReference>
<accession>A0A091DRA2</accession>
<evidence type="ECO:0000313" key="2">
    <source>
        <dbReference type="EMBL" id="KFO33008.1"/>
    </source>
</evidence>
<proteinExistence type="predicted"/>
<feature type="region of interest" description="Disordered" evidence="1">
    <location>
        <begin position="62"/>
        <end position="104"/>
    </location>
</feature>
<reference evidence="2 3" key="1">
    <citation type="submission" date="2013-11" db="EMBL/GenBank/DDBJ databases">
        <title>The Damaraland mole rat (Fukomys damarensis) genome and evolution of African mole rats.</title>
        <authorList>
            <person name="Gladyshev V.N."/>
            <person name="Fang X."/>
        </authorList>
    </citation>
    <scope>NUCLEOTIDE SEQUENCE [LARGE SCALE GENOMIC DNA]</scope>
    <source>
        <tissue evidence="2">Liver</tissue>
    </source>
</reference>
<evidence type="ECO:0000313" key="3">
    <source>
        <dbReference type="Proteomes" id="UP000028990"/>
    </source>
</evidence>
<organism evidence="2 3">
    <name type="scientific">Fukomys damarensis</name>
    <name type="common">Damaraland mole rat</name>
    <name type="synonym">Cryptomys damarensis</name>
    <dbReference type="NCBI Taxonomy" id="885580"/>
    <lineage>
        <taxon>Eukaryota</taxon>
        <taxon>Metazoa</taxon>
        <taxon>Chordata</taxon>
        <taxon>Craniata</taxon>
        <taxon>Vertebrata</taxon>
        <taxon>Euteleostomi</taxon>
        <taxon>Mammalia</taxon>
        <taxon>Eutheria</taxon>
        <taxon>Euarchontoglires</taxon>
        <taxon>Glires</taxon>
        <taxon>Rodentia</taxon>
        <taxon>Hystricomorpha</taxon>
        <taxon>Bathyergidae</taxon>
        <taxon>Fukomys</taxon>
    </lineage>
</organism>
<feature type="region of interest" description="Disordered" evidence="1">
    <location>
        <begin position="37"/>
        <end position="56"/>
    </location>
</feature>
<name>A0A091DRA2_FUKDA</name>
<protein>
    <submittedName>
        <fullName evidence="2">Uncharacterized protein</fullName>
    </submittedName>
</protein>
<sequence length="104" mass="10773">MLGAGPRSCIRDLLSWGHRGVLQGATAPGADKALLDASGLAPRPTSSSAPSFLLPGTLLEGENNQQARNGVAKPEASMTLSHLDHQDSPPGPHLDTTLWPKTSA</sequence>
<evidence type="ECO:0000256" key="1">
    <source>
        <dbReference type="SAM" id="MobiDB-lite"/>
    </source>
</evidence>
<dbReference type="Proteomes" id="UP000028990">
    <property type="component" value="Unassembled WGS sequence"/>
</dbReference>